<dbReference type="InterPro" id="IPR016161">
    <property type="entry name" value="Ald_DH/histidinol_DH"/>
</dbReference>
<sequence>MKEHQLVENVYSPTWEQRTMESYCLMQKLMLVAVGFGAAGRRCMALSTEIFVGDSKSWEEKLVERAKVLKVDIGTDPQADLGPVISKQGPNSCWMEELLWYISLLSPFPLTFSAMLKCSQ</sequence>
<feature type="domain" description="Aldehyde dehydrogenase" evidence="2">
    <location>
        <begin position="31"/>
        <end position="88"/>
    </location>
</feature>
<comment type="similarity">
    <text evidence="1">Belongs to the aldehyde dehydrogenase family.</text>
</comment>
<dbReference type="OrthoDB" id="1303047at2759"/>
<dbReference type="GO" id="GO:0006574">
    <property type="term" value="P:L-valine catabolic process"/>
    <property type="evidence" value="ECO:0007669"/>
    <property type="project" value="TreeGrafter"/>
</dbReference>
<dbReference type="EMBL" id="CACTIH010001837">
    <property type="protein sequence ID" value="CAA2965158.1"/>
    <property type="molecule type" value="Genomic_DNA"/>
</dbReference>
<reference evidence="3 4" key="1">
    <citation type="submission" date="2019-12" db="EMBL/GenBank/DDBJ databases">
        <authorList>
            <person name="Alioto T."/>
            <person name="Alioto T."/>
            <person name="Gomez Garrido J."/>
        </authorList>
    </citation>
    <scope>NUCLEOTIDE SEQUENCE [LARGE SCALE GENOMIC DNA]</scope>
</reference>
<evidence type="ECO:0000313" key="4">
    <source>
        <dbReference type="Proteomes" id="UP000594638"/>
    </source>
</evidence>
<dbReference type="AlphaFoldDB" id="A0A8S0QDD9"/>
<dbReference type="InterPro" id="IPR016163">
    <property type="entry name" value="Ald_DH_C"/>
</dbReference>
<name>A0A8S0QDD9_OLEEU</name>
<dbReference type="Gramene" id="OE9A075957T1">
    <property type="protein sequence ID" value="OE9A075957C1"/>
    <property type="gene ID" value="OE9A075957"/>
</dbReference>
<evidence type="ECO:0000259" key="2">
    <source>
        <dbReference type="Pfam" id="PF00171"/>
    </source>
</evidence>
<keyword evidence="4" id="KW-1185">Reference proteome</keyword>
<evidence type="ECO:0000256" key="1">
    <source>
        <dbReference type="ARBA" id="ARBA00009986"/>
    </source>
</evidence>
<dbReference type="PANTHER" id="PTHR43866:SF3">
    <property type="entry name" value="METHYLMALONATE-SEMIALDEHYDE DEHYDROGENASE [ACYLATING], MITOCHONDRIAL"/>
    <property type="match status" value="1"/>
</dbReference>
<dbReference type="Pfam" id="PF00171">
    <property type="entry name" value="Aldedh"/>
    <property type="match status" value="1"/>
</dbReference>
<proteinExistence type="inferred from homology"/>
<accession>A0A8S0QDD9</accession>
<dbReference type="Proteomes" id="UP000594638">
    <property type="component" value="Unassembled WGS sequence"/>
</dbReference>
<dbReference type="SUPFAM" id="SSF53720">
    <property type="entry name" value="ALDH-like"/>
    <property type="match status" value="1"/>
</dbReference>
<dbReference type="InterPro" id="IPR015590">
    <property type="entry name" value="Aldehyde_DH_dom"/>
</dbReference>
<evidence type="ECO:0000313" key="3">
    <source>
        <dbReference type="EMBL" id="CAA2965158.1"/>
    </source>
</evidence>
<dbReference type="Gene3D" id="3.40.309.10">
    <property type="entry name" value="Aldehyde Dehydrogenase, Chain A, domain 2"/>
    <property type="match status" value="1"/>
</dbReference>
<comment type="caution">
    <text evidence="3">The sequence shown here is derived from an EMBL/GenBank/DDBJ whole genome shotgun (WGS) entry which is preliminary data.</text>
</comment>
<dbReference type="InterPro" id="IPR010061">
    <property type="entry name" value="MeMal-semiAld_DH"/>
</dbReference>
<dbReference type="GO" id="GO:0004491">
    <property type="term" value="F:methylmalonate-semialdehyde dehydrogenase (acylating, NAD) activity"/>
    <property type="evidence" value="ECO:0007669"/>
    <property type="project" value="InterPro"/>
</dbReference>
<organism evidence="3 4">
    <name type="scientific">Olea europaea subsp. europaea</name>
    <dbReference type="NCBI Taxonomy" id="158383"/>
    <lineage>
        <taxon>Eukaryota</taxon>
        <taxon>Viridiplantae</taxon>
        <taxon>Streptophyta</taxon>
        <taxon>Embryophyta</taxon>
        <taxon>Tracheophyta</taxon>
        <taxon>Spermatophyta</taxon>
        <taxon>Magnoliopsida</taxon>
        <taxon>eudicotyledons</taxon>
        <taxon>Gunneridae</taxon>
        <taxon>Pentapetalae</taxon>
        <taxon>asterids</taxon>
        <taxon>lamiids</taxon>
        <taxon>Lamiales</taxon>
        <taxon>Oleaceae</taxon>
        <taxon>Oleeae</taxon>
        <taxon>Olea</taxon>
    </lineage>
</organism>
<dbReference type="GO" id="GO:0005739">
    <property type="term" value="C:mitochondrion"/>
    <property type="evidence" value="ECO:0007669"/>
    <property type="project" value="TreeGrafter"/>
</dbReference>
<dbReference type="GO" id="GO:0006210">
    <property type="term" value="P:thymine catabolic process"/>
    <property type="evidence" value="ECO:0007669"/>
    <property type="project" value="TreeGrafter"/>
</dbReference>
<gene>
    <name evidence="3" type="ORF">OLEA9_A075957</name>
</gene>
<protein>
    <submittedName>
        <fullName evidence="3">Methylmalonate-semialdehyde dehydrogenase [acylating], mitochondrial</fullName>
    </submittedName>
</protein>
<dbReference type="PANTHER" id="PTHR43866">
    <property type="entry name" value="MALONATE-SEMIALDEHYDE DEHYDROGENASE"/>
    <property type="match status" value="1"/>
</dbReference>